<dbReference type="EMBL" id="FXUF01000003">
    <property type="protein sequence ID" value="SMP47457.1"/>
    <property type="molecule type" value="Genomic_DNA"/>
</dbReference>
<comment type="caution">
    <text evidence="2">The sequence shown here is derived from an EMBL/GenBank/DDBJ whole genome shotgun (WGS) entry which is preliminary data.</text>
</comment>
<evidence type="ECO:0000313" key="3">
    <source>
        <dbReference type="Proteomes" id="UP001158066"/>
    </source>
</evidence>
<reference evidence="2" key="1">
    <citation type="submission" date="2017-05" db="EMBL/GenBank/DDBJ databases">
        <authorList>
            <person name="Varghese N."/>
            <person name="Submissions S."/>
        </authorList>
    </citation>
    <scope>NUCLEOTIDE SEQUENCE</scope>
    <source>
        <strain evidence="2">Su22</strain>
    </source>
</reference>
<sequence length="101" mass="11579">MSIKPIDHSISALNTVHEAKNQHEQHHRGSNVNAFMQDNVQSEVERNKSKVIHSDASQGSLVDEDGQQKNEQQHQKNKKKRNPSEKKVTEAYKGNRLDIRI</sequence>
<feature type="region of interest" description="Disordered" evidence="1">
    <location>
        <begin position="1"/>
        <end position="101"/>
    </location>
</feature>
<keyword evidence="3" id="KW-1185">Reference proteome</keyword>
<dbReference type="Proteomes" id="UP001158066">
    <property type="component" value="Unassembled WGS sequence"/>
</dbReference>
<protein>
    <submittedName>
        <fullName evidence="2">Uncharacterized protein</fullName>
    </submittedName>
</protein>
<organism evidence="2 3">
    <name type="scientific">Anoxynatronum buryatiense</name>
    <dbReference type="NCBI Taxonomy" id="489973"/>
    <lineage>
        <taxon>Bacteria</taxon>
        <taxon>Bacillati</taxon>
        <taxon>Bacillota</taxon>
        <taxon>Clostridia</taxon>
        <taxon>Eubacteriales</taxon>
        <taxon>Clostridiaceae</taxon>
        <taxon>Anoxynatronum</taxon>
    </lineage>
</organism>
<gene>
    <name evidence="2" type="ORF">SAMN06296020_103145</name>
</gene>
<dbReference type="AlphaFoldDB" id="A0AA46AI75"/>
<name>A0AA46AI75_9CLOT</name>
<accession>A0AA46AI75</accession>
<feature type="compositionally biased region" description="Basic and acidic residues" evidence="1">
    <location>
        <begin position="82"/>
        <end position="101"/>
    </location>
</feature>
<evidence type="ECO:0000256" key="1">
    <source>
        <dbReference type="SAM" id="MobiDB-lite"/>
    </source>
</evidence>
<feature type="compositionally biased region" description="Polar residues" evidence="1">
    <location>
        <begin position="30"/>
        <end position="42"/>
    </location>
</feature>
<dbReference type="RefSeq" id="WP_283408421.1">
    <property type="nucleotide sequence ID" value="NZ_FXUF01000003.1"/>
</dbReference>
<proteinExistence type="predicted"/>
<evidence type="ECO:0000313" key="2">
    <source>
        <dbReference type="EMBL" id="SMP47457.1"/>
    </source>
</evidence>